<comment type="caution">
    <text evidence="2">The sequence shown here is derived from an EMBL/GenBank/DDBJ whole genome shotgun (WGS) entry which is preliminary data.</text>
</comment>
<evidence type="ECO:0000313" key="2">
    <source>
        <dbReference type="EMBL" id="CAF9932517.1"/>
    </source>
</evidence>
<evidence type="ECO:0000256" key="1">
    <source>
        <dbReference type="SAM" id="MobiDB-lite"/>
    </source>
</evidence>
<organism evidence="2 3">
    <name type="scientific">Gomphillus americanus</name>
    <dbReference type="NCBI Taxonomy" id="1940652"/>
    <lineage>
        <taxon>Eukaryota</taxon>
        <taxon>Fungi</taxon>
        <taxon>Dikarya</taxon>
        <taxon>Ascomycota</taxon>
        <taxon>Pezizomycotina</taxon>
        <taxon>Lecanoromycetes</taxon>
        <taxon>OSLEUM clade</taxon>
        <taxon>Ostropomycetidae</taxon>
        <taxon>Ostropales</taxon>
        <taxon>Graphidaceae</taxon>
        <taxon>Gomphilloideae</taxon>
        <taxon>Gomphillus</taxon>
    </lineage>
</organism>
<feature type="region of interest" description="Disordered" evidence="1">
    <location>
        <begin position="432"/>
        <end position="480"/>
    </location>
</feature>
<reference evidence="2" key="1">
    <citation type="submission" date="2021-03" db="EMBL/GenBank/DDBJ databases">
        <authorList>
            <person name="Tagirdzhanova G."/>
        </authorList>
    </citation>
    <scope>NUCLEOTIDE SEQUENCE</scope>
</reference>
<feature type="compositionally biased region" description="Low complexity" evidence="1">
    <location>
        <begin position="46"/>
        <end position="61"/>
    </location>
</feature>
<dbReference type="Proteomes" id="UP000664169">
    <property type="component" value="Unassembled WGS sequence"/>
</dbReference>
<protein>
    <recommendedName>
        <fullName evidence="4">Peroxin/Ferlin domain-containing protein</fullName>
    </recommendedName>
</protein>
<proteinExistence type="predicted"/>
<keyword evidence="3" id="KW-1185">Reference proteome</keyword>
<feature type="compositionally biased region" description="Polar residues" evidence="1">
    <location>
        <begin position="1"/>
        <end position="21"/>
    </location>
</feature>
<sequence length="480" mass="54469">MSSAKQVLTHLSPTNNSTTIDQYDHAISLVDSTRPSTPPPEPEAPDSPQSSSRNSNSIPRLSVEESVPVARIWSRTGLSKELTRRKYARFQEHRYSQDDGSESIKSRGQGQTVLRSLNDRKARALERLHIRPRQAGKAKNLESIVDILYENQRGLFIFGYPLYSSKSLLNFDPGAWTDTQFQDSAVDIRNAQVPDPTWMWSWKRWYVDMSGDVDEQGWEYSLTFGKTFSWHGTHPWFHSAVRRRRWLRKRVKIQHTTHSADAHDMTQDYFTIHSRRRDRSRGSSIASKTADRTSRYSGRFEAAEASEDEGEIDNVVSLLRVMKDASVDRKKIQAFKSFISHGGDDLQLLPNILPEVWNLLLYQHSRRELSSILEDTVQELMRGKESQAEGSTSKSANLQAALEVIRNNLSEIEFYSDIKAVDMELSKHGFKDSQQRGASAEDGAESTTFSLKGIPQNAGLDMEPGIARPRGTGLHDNEAE</sequence>
<feature type="region of interest" description="Disordered" evidence="1">
    <location>
        <begin position="1"/>
        <end position="62"/>
    </location>
</feature>
<evidence type="ECO:0000313" key="3">
    <source>
        <dbReference type="Proteomes" id="UP000664169"/>
    </source>
</evidence>
<gene>
    <name evidence="2" type="ORF">GOMPHAMPRED_006597</name>
</gene>
<name>A0A8H3FWU8_9LECA</name>
<evidence type="ECO:0008006" key="4">
    <source>
        <dbReference type="Google" id="ProtNLM"/>
    </source>
</evidence>
<dbReference type="AlphaFoldDB" id="A0A8H3FWU8"/>
<dbReference type="OrthoDB" id="72441at2759"/>
<accession>A0A8H3FWU8</accession>
<dbReference type="EMBL" id="CAJPDQ010000045">
    <property type="protein sequence ID" value="CAF9932517.1"/>
    <property type="molecule type" value="Genomic_DNA"/>
</dbReference>